<dbReference type="InterPro" id="IPR000515">
    <property type="entry name" value="MetI-like"/>
</dbReference>
<feature type="transmembrane region" description="Helical" evidence="7">
    <location>
        <begin position="112"/>
        <end position="134"/>
    </location>
</feature>
<dbReference type="AlphaFoldDB" id="A0A2W6NB26"/>
<evidence type="ECO:0000256" key="6">
    <source>
        <dbReference type="ARBA" id="ARBA00023136"/>
    </source>
</evidence>
<feature type="transmembrane region" description="Helical" evidence="7">
    <location>
        <begin position="246"/>
        <end position="265"/>
    </location>
</feature>
<dbReference type="EMBL" id="QKWW01000121">
    <property type="protein sequence ID" value="PZT52178.1"/>
    <property type="molecule type" value="Genomic_DNA"/>
</dbReference>
<evidence type="ECO:0000313" key="10">
    <source>
        <dbReference type="Proteomes" id="UP000249204"/>
    </source>
</evidence>
<keyword evidence="4 7" id="KW-0812">Transmembrane</keyword>
<feature type="domain" description="ABC transmembrane type-1" evidence="8">
    <location>
        <begin position="75"/>
        <end position="265"/>
    </location>
</feature>
<evidence type="ECO:0000259" key="8">
    <source>
        <dbReference type="PROSITE" id="PS50928"/>
    </source>
</evidence>
<sequence length="279" mass="30800">MNVNQFKTTIASVIKYASLILAAFIALLPIVVILFASLKTNAEYATSSPLAPPSNWLNFANYTKAFVDGNMLVGFKNTIIILIISIVGATLTGSMIAYVLDRFKFKGKKIMVAAFLLATLIPSVTTQVATFQIINALDLFNTRWAAIVMYLGTDIIAVYIFLQFLGSISSALDESAMLDGASYFTIYWRIILPLLKPAIVTVIIVKGVNIYNDFYTPFLYMPKTDLQVISTALFKFKGPFGSQWEVISAGIMIAIIPTMIIFLLLQKYIYNGFAQGSVK</sequence>
<keyword evidence="5 7" id="KW-1133">Transmembrane helix</keyword>
<dbReference type="GO" id="GO:0005886">
    <property type="term" value="C:plasma membrane"/>
    <property type="evidence" value="ECO:0007669"/>
    <property type="project" value="UniProtKB-SubCell"/>
</dbReference>
<proteinExistence type="predicted"/>
<dbReference type="SUPFAM" id="SSF161098">
    <property type="entry name" value="MetI-like"/>
    <property type="match status" value="1"/>
</dbReference>
<dbReference type="InterPro" id="IPR035906">
    <property type="entry name" value="MetI-like_sf"/>
</dbReference>
<keyword evidence="6 7" id="KW-0472">Membrane</keyword>
<name>A0A2W6NB26_9BACL</name>
<gene>
    <name evidence="9" type="ORF">DN757_28690</name>
</gene>
<evidence type="ECO:0000256" key="1">
    <source>
        <dbReference type="ARBA" id="ARBA00004651"/>
    </source>
</evidence>
<keyword evidence="3" id="KW-1003">Cell membrane</keyword>
<comment type="caution">
    <text evidence="9">The sequence shown here is derived from an EMBL/GenBank/DDBJ whole genome shotgun (WGS) entry which is preliminary data.</text>
</comment>
<feature type="transmembrane region" description="Helical" evidence="7">
    <location>
        <begin position="79"/>
        <end position="100"/>
    </location>
</feature>
<keyword evidence="2" id="KW-0813">Transport</keyword>
<dbReference type="Gene3D" id="1.10.3720.10">
    <property type="entry name" value="MetI-like"/>
    <property type="match status" value="1"/>
</dbReference>
<dbReference type="Proteomes" id="UP000249204">
    <property type="component" value="Unassembled WGS sequence"/>
</dbReference>
<dbReference type="CDD" id="cd06261">
    <property type="entry name" value="TM_PBP2"/>
    <property type="match status" value="1"/>
</dbReference>
<dbReference type="PANTHER" id="PTHR43744:SF3">
    <property type="entry name" value="LACTOSE TRANSPORT SYSTEM PERMEASE PROTEIN LACG"/>
    <property type="match status" value="1"/>
</dbReference>
<evidence type="ECO:0000256" key="3">
    <source>
        <dbReference type="ARBA" id="ARBA00022475"/>
    </source>
</evidence>
<dbReference type="RefSeq" id="WP_111273574.1">
    <property type="nucleotide sequence ID" value="NZ_QKWW01000121.1"/>
</dbReference>
<comment type="subcellular location">
    <subcellularLocation>
        <location evidence="1">Cell membrane</location>
        <topology evidence="1">Multi-pass membrane protein</topology>
    </subcellularLocation>
</comment>
<feature type="transmembrane region" description="Helical" evidence="7">
    <location>
        <begin position="146"/>
        <end position="165"/>
    </location>
</feature>
<dbReference type="PROSITE" id="PS50928">
    <property type="entry name" value="ABC_TM1"/>
    <property type="match status" value="1"/>
</dbReference>
<dbReference type="GO" id="GO:0055085">
    <property type="term" value="P:transmembrane transport"/>
    <property type="evidence" value="ECO:0007669"/>
    <property type="project" value="InterPro"/>
</dbReference>
<evidence type="ECO:0000256" key="2">
    <source>
        <dbReference type="ARBA" id="ARBA00022448"/>
    </source>
</evidence>
<accession>A0A2W6NB26</accession>
<evidence type="ECO:0000313" key="9">
    <source>
        <dbReference type="EMBL" id="PZT52178.1"/>
    </source>
</evidence>
<evidence type="ECO:0000256" key="5">
    <source>
        <dbReference type="ARBA" id="ARBA00022989"/>
    </source>
</evidence>
<reference evidence="9 10" key="1">
    <citation type="submission" date="2018-06" db="EMBL/GenBank/DDBJ databases">
        <title>Isolation of heavy metals resistant Paenibacillus silvae NC2 from Gold-Copper mine in ZiJin, China.</title>
        <authorList>
            <person name="Xu J."/>
            <person name="Mazhar H.S."/>
            <person name="Rensing C."/>
        </authorList>
    </citation>
    <scope>NUCLEOTIDE SEQUENCE [LARGE SCALE GENOMIC DNA]</scope>
    <source>
        <strain evidence="9 10">NC2</strain>
    </source>
</reference>
<feature type="transmembrane region" description="Helical" evidence="7">
    <location>
        <begin position="16"/>
        <end position="38"/>
    </location>
</feature>
<evidence type="ECO:0000256" key="7">
    <source>
        <dbReference type="SAM" id="Phobius"/>
    </source>
</evidence>
<evidence type="ECO:0000256" key="4">
    <source>
        <dbReference type="ARBA" id="ARBA00022692"/>
    </source>
</evidence>
<organism evidence="9 10">
    <name type="scientific">Paenibacillus silvae</name>
    <dbReference type="NCBI Taxonomy" id="1325358"/>
    <lineage>
        <taxon>Bacteria</taxon>
        <taxon>Bacillati</taxon>
        <taxon>Bacillota</taxon>
        <taxon>Bacilli</taxon>
        <taxon>Bacillales</taxon>
        <taxon>Paenibacillaceae</taxon>
        <taxon>Paenibacillus</taxon>
    </lineage>
</organism>
<feature type="transmembrane region" description="Helical" evidence="7">
    <location>
        <begin position="186"/>
        <end position="211"/>
    </location>
</feature>
<dbReference type="PANTHER" id="PTHR43744">
    <property type="entry name" value="ABC TRANSPORTER PERMEASE PROTEIN MG189-RELATED-RELATED"/>
    <property type="match status" value="1"/>
</dbReference>
<protein>
    <submittedName>
        <fullName evidence="9">Carbohydrate ABC transporter permease</fullName>
    </submittedName>
</protein>